<dbReference type="SUPFAM" id="SSF46689">
    <property type="entry name" value="Homeodomain-like"/>
    <property type="match status" value="1"/>
</dbReference>
<dbReference type="GO" id="GO:0006313">
    <property type="term" value="P:DNA transposition"/>
    <property type="evidence" value="ECO:0007669"/>
    <property type="project" value="InterPro"/>
</dbReference>
<dbReference type="AlphaFoldDB" id="A0A0F8A4T9"/>
<feature type="compositionally biased region" description="Basic and acidic residues" evidence="1">
    <location>
        <begin position="390"/>
        <end position="400"/>
    </location>
</feature>
<keyword evidence="5" id="KW-1185">Reference proteome</keyword>
<organism evidence="4 5">
    <name type="scientific">Hirsutella minnesotensis 3608</name>
    <dbReference type="NCBI Taxonomy" id="1043627"/>
    <lineage>
        <taxon>Eukaryota</taxon>
        <taxon>Fungi</taxon>
        <taxon>Dikarya</taxon>
        <taxon>Ascomycota</taxon>
        <taxon>Pezizomycotina</taxon>
        <taxon>Sordariomycetes</taxon>
        <taxon>Hypocreomycetidae</taxon>
        <taxon>Hypocreales</taxon>
        <taxon>Ophiocordycipitaceae</taxon>
        <taxon>Hirsutella</taxon>
    </lineage>
</organism>
<dbReference type="InterPro" id="IPR036397">
    <property type="entry name" value="RNaseH_sf"/>
</dbReference>
<dbReference type="InterPro" id="IPR047655">
    <property type="entry name" value="Transpos_IS630-like"/>
</dbReference>
<dbReference type="Pfam" id="PF01498">
    <property type="entry name" value="HTH_Tnp_Tc3_2"/>
    <property type="match status" value="1"/>
</dbReference>
<feature type="compositionally biased region" description="Polar residues" evidence="1">
    <location>
        <begin position="62"/>
        <end position="80"/>
    </location>
</feature>
<dbReference type="InterPro" id="IPR009057">
    <property type="entry name" value="Homeodomain-like_sf"/>
</dbReference>
<protein>
    <recommendedName>
        <fullName evidence="6">Tc1-like transposase DDE domain-containing protein</fullName>
    </recommendedName>
</protein>
<sequence>MQSENRHFGTLISGNRQRNAEIKPEVRAAIIAAVNAGTKPAEVARQFGLPDSTVRSLIKRFNSTGTLSSKPRSGRPQSLSPREKRSLVRFVRRDFQVKRNQLGNTIPSTASPTTLRRALNKAGLRKWLSRKKVPLTDAHAKARLQFARYWEGNECELLDSIFSDESIIQNRSSNPGGWVWRHSWELYEPHLVNKKQDVKAKISIMVWGAISREKKSNLLVVHESTGERKPGFNATRYIRALEEGLLPIYDGMRHFQQDNARIHTARVVNSFFLEHAISVIDWPAYSPDLNPIEHIWSLLKRRFYEMFPWVFELQRNCTDFGVFKECLQKAWATITQEEIRAYIDSLPRFGIIDLPETFNRADLWNPTVQGSMARHTGCECTSSEPGYKPETADPEEKIAG</sequence>
<proteinExistence type="predicted"/>
<gene>
    <name evidence="4" type="ORF">HIM_06390</name>
</gene>
<dbReference type="InterPro" id="IPR038717">
    <property type="entry name" value="Tc1-like_DDE_dom"/>
</dbReference>
<dbReference type="Gene3D" id="1.10.10.10">
    <property type="entry name" value="Winged helix-like DNA-binding domain superfamily/Winged helix DNA-binding domain"/>
    <property type="match status" value="1"/>
</dbReference>
<accession>A0A0F8A4T9</accession>
<feature type="domain" description="Transposase Tc1-like" evidence="2">
    <location>
        <begin position="84"/>
        <end position="150"/>
    </location>
</feature>
<dbReference type="PANTHER" id="PTHR23022">
    <property type="entry name" value="TRANSPOSABLE ELEMENT-RELATED"/>
    <property type="match status" value="1"/>
</dbReference>
<dbReference type="Gene3D" id="3.30.420.10">
    <property type="entry name" value="Ribonuclease H-like superfamily/Ribonuclease H"/>
    <property type="match status" value="1"/>
</dbReference>
<dbReference type="GO" id="GO:0003677">
    <property type="term" value="F:DNA binding"/>
    <property type="evidence" value="ECO:0007669"/>
    <property type="project" value="InterPro"/>
</dbReference>
<dbReference type="PANTHER" id="PTHR23022:SF135">
    <property type="entry name" value="SI:DKEY-77F5.3"/>
    <property type="match status" value="1"/>
</dbReference>
<evidence type="ECO:0000313" key="5">
    <source>
        <dbReference type="Proteomes" id="UP000054481"/>
    </source>
</evidence>
<dbReference type="Pfam" id="PF13358">
    <property type="entry name" value="DDE_3"/>
    <property type="match status" value="1"/>
</dbReference>
<feature type="region of interest" description="Disordered" evidence="1">
    <location>
        <begin position="62"/>
        <end position="83"/>
    </location>
</feature>
<dbReference type="NCBIfam" id="NF033545">
    <property type="entry name" value="transpos_IS630"/>
    <property type="match status" value="1"/>
</dbReference>
<evidence type="ECO:0008006" key="6">
    <source>
        <dbReference type="Google" id="ProtNLM"/>
    </source>
</evidence>
<evidence type="ECO:0000256" key="1">
    <source>
        <dbReference type="SAM" id="MobiDB-lite"/>
    </source>
</evidence>
<dbReference type="GO" id="GO:0015074">
    <property type="term" value="P:DNA integration"/>
    <property type="evidence" value="ECO:0007669"/>
    <property type="project" value="InterPro"/>
</dbReference>
<dbReference type="EMBL" id="KQ030528">
    <property type="protein sequence ID" value="KJZ74159.1"/>
    <property type="molecule type" value="Genomic_DNA"/>
</dbReference>
<evidence type="ECO:0000313" key="4">
    <source>
        <dbReference type="EMBL" id="KJZ74159.1"/>
    </source>
</evidence>
<dbReference type="InterPro" id="IPR036388">
    <property type="entry name" value="WH-like_DNA-bd_sf"/>
</dbReference>
<evidence type="ECO:0000259" key="2">
    <source>
        <dbReference type="Pfam" id="PF01498"/>
    </source>
</evidence>
<evidence type="ECO:0000259" key="3">
    <source>
        <dbReference type="Pfam" id="PF13358"/>
    </source>
</evidence>
<dbReference type="OrthoDB" id="5151590at2759"/>
<feature type="domain" description="Tc1-like transposase DDE" evidence="3">
    <location>
        <begin position="161"/>
        <end position="304"/>
    </location>
</feature>
<name>A0A0F8A4T9_9HYPO</name>
<dbReference type="Pfam" id="PF13551">
    <property type="entry name" value="HTH_29"/>
    <property type="match status" value="1"/>
</dbReference>
<dbReference type="Proteomes" id="UP000054481">
    <property type="component" value="Unassembled WGS sequence"/>
</dbReference>
<dbReference type="InterPro" id="IPR002492">
    <property type="entry name" value="Transposase_Tc1-like"/>
</dbReference>
<dbReference type="InterPro" id="IPR052338">
    <property type="entry name" value="Transposase_5"/>
</dbReference>
<reference evidence="4 5" key="1">
    <citation type="journal article" date="2014" name="Genome Biol. Evol.">
        <title>Comparative genomics and transcriptomics analyses reveal divergent lifestyle features of nematode endoparasitic fungus Hirsutella minnesotensis.</title>
        <authorList>
            <person name="Lai Y."/>
            <person name="Liu K."/>
            <person name="Zhang X."/>
            <person name="Zhang X."/>
            <person name="Li K."/>
            <person name="Wang N."/>
            <person name="Shu C."/>
            <person name="Wu Y."/>
            <person name="Wang C."/>
            <person name="Bushley K.E."/>
            <person name="Xiang M."/>
            <person name="Liu X."/>
        </authorList>
    </citation>
    <scope>NUCLEOTIDE SEQUENCE [LARGE SCALE GENOMIC DNA]</scope>
    <source>
        <strain evidence="4 5">3608</strain>
    </source>
</reference>
<feature type="region of interest" description="Disordered" evidence="1">
    <location>
        <begin position="373"/>
        <end position="400"/>
    </location>
</feature>